<feature type="transmembrane region" description="Helical" evidence="1">
    <location>
        <begin position="36"/>
        <end position="58"/>
    </location>
</feature>
<reference evidence="3" key="1">
    <citation type="submission" date="2016-08" db="EMBL/GenBank/DDBJ databases">
        <authorList>
            <person name="Varghese N."/>
            <person name="Submissions Spin"/>
        </authorList>
    </citation>
    <scope>NUCLEOTIDE SEQUENCE [LARGE SCALE GENOMIC DNA]</scope>
    <source>
        <strain evidence="3">REICA_142</strain>
    </source>
</reference>
<organism evidence="2 3">
    <name type="scientific">Kosakonia oryziphila</name>
    <dbReference type="NCBI Taxonomy" id="1005667"/>
    <lineage>
        <taxon>Bacteria</taxon>
        <taxon>Pseudomonadati</taxon>
        <taxon>Pseudomonadota</taxon>
        <taxon>Gammaproteobacteria</taxon>
        <taxon>Enterobacterales</taxon>
        <taxon>Enterobacteriaceae</taxon>
        <taxon>Kosakonia</taxon>
    </lineage>
</organism>
<protein>
    <submittedName>
        <fullName evidence="2">Uncharacterized protein</fullName>
    </submittedName>
</protein>
<accession>A0A1C4F306</accession>
<evidence type="ECO:0000313" key="3">
    <source>
        <dbReference type="Proteomes" id="UP000198515"/>
    </source>
</evidence>
<dbReference type="AlphaFoldDB" id="A0A1C4F306"/>
<dbReference type="EMBL" id="FMBC01000030">
    <property type="protein sequence ID" value="SCC50310.1"/>
    <property type="molecule type" value="Genomic_DNA"/>
</dbReference>
<dbReference type="Proteomes" id="UP000198515">
    <property type="component" value="Unassembled WGS sequence"/>
</dbReference>
<keyword evidence="1" id="KW-0472">Membrane</keyword>
<keyword evidence="3" id="KW-1185">Reference proteome</keyword>
<keyword evidence="1" id="KW-0812">Transmembrane</keyword>
<evidence type="ECO:0000313" key="2">
    <source>
        <dbReference type="EMBL" id="SCC50310.1"/>
    </source>
</evidence>
<sequence>MIQGDYFPRLMFPEDVPEWYLTTFPGLIAHEEHRNAFVSAAPLVAYVTNFIVVVALALRK</sequence>
<gene>
    <name evidence="2" type="ORF">GA0061070_103054</name>
</gene>
<name>A0A1C4F306_9ENTR</name>
<keyword evidence="1" id="KW-1133">Transmembrane helix</keyword>
<evidence type="ECO:0000256" key="1">
    <source>
        <dbReference type="SAM" id="Phobius"/>
    </source>
</evidence>
<proteinExistence type="predicted"/>